<name>A0ABW9QX30_9ACTN</name>
<evidence type="ECO:0000313" key="2">
    <source>
        <dbReference type="EMBL" id="MST33988.1"/>
    </source>
</evidence>
<dbReference type="Pfam" id="PF11239">
    <property type="entry name" value="DUF3040"/>
    <property type="match status" value="1"/>
</dbReference>
<feature type="transmembrane region" description="Helical" evidence="1">
    <location>
        <begin position="77"/>
        <end position="94"/>
    </location>
</feature>
<accession>A0ABW9QX30</accession>
<dbReference type="InterPro" id="IPR021401">
    <property type="entry name" value="DUF3040"/>
</dbReference>
<evidence type="ECO:0000313" key="3">
    <source>
        <dbReference type="Proteomes" id="UP000437736"/>
    </source>
</evidence>
<evidence type="ECO:0000256" key="1">
    <source>
        <dbReference type="SAM" id="Phobius"/>
    </source>
</evidence>
<dbReference type="EMBL" id="WJHE01000799">
    <property type="protein sequence ID" value="MST33988.1"/>
    <property type="molecule type" value="Genomic_DNA"/>
</dbReference>
<dbReference type="Proteomes" id="UP000437736">
    <property type="component" value="Unassembled WGS sequence"/>
</dbReference>
<feature type="transmembrane region" description="Helical" evidence="1">
    <location>
        <begin position="50"/>
        <end position="71"/>
    </location>
</feature>
<keyword evidence="1" id="KW-1133">Transmembrane helix</keyword>
<organism evidence="2 3">
    <name type="scientific">Acidiferrimicrobium australe</name>
    <dbReference type="NCBI Taxonomy" id="2664430"/>
    <lineage>
        <taxon>Bacteria</taxon>
        <taxon>Bacillati</taxon>
        <taxon>Actinomycetota</taxon>
        <taxon>Acidimicrobiia</taxon>
        <taxon>Acidimicrobiales</taxon>
        <taxon>Acidimicrobiaceae</taxon>
        <taxon>Acidiferrimicrobium</taxon>
    </lineage>
</organism>
<proteinExistence type="predicted"/>
<gene>
    <name evidence="2" type="ORF">GHK86_14825</name>
</gene>
<keyword evidence="3" id="KW-1185">Reference proteome</keyword>
<sequence>MSEPSLSDREQAILAGLAAQAEADDPRLAQALRRGPRLLLARLPVLPSPLAHWTVGLLAAVVGLAACVVLLGVSVVAALAASVLLFAGVGRVVAAGPWRRRSVSPPTPDSTQPSAG</sequence>
<comment type="caution">
    <text evidence="2">The sequence shown here is derived from an EMBL/GenBank/DDBJ whole genome shotgun (WGS) entry which is preliminary data.</text>
</comment>
<keyword evidence="1" id="KW-0812">Transmembrane</keyword>
<keyword evidence="1" id="KW-0472">Membrane</keyword>
<reference evidence="2 3" key="1">
    <citation type="submission" date="2019-11" db="EMBL/GenBank/DDBJ databases">
        <title>Acidiferrimicrobium australis gen. nov., sp. nov., an acidophilic and obligately heterotrophic, member of the Actinobacteria that catalyses dissimilatory oxido- reduction of iron isolated from metal-rich acidic water in Chile.</title>
        <authorList>
            <person name="Gonzalez D."/>
            <person name="Huber K."/>
            <person name="Hedrich S."/>
            <person name="Rojas-Villalobos C."/>
            <person name="Quatrini R."/>
            <person name="Dinamarca M.A."/>
            <person name="Schwarz A."/>
            <person name="Canales C."/>
            <person name="Nancucheo I."/>
        </authorList>
    </citation>
    <scope>NUCLEOTIDE SEQUENCE [LARGE SCALE GENOMIC DNA]</scope>
    <source>
        <strain evidence="2 3">USS-CCA1</strain>
    </source>
</reference>
<protein>
    <submittedName>
        <fullName evidence="2">DUF3040 domain-containing protein</fullName>
    </submittedName>
</protein>